<evidence type="ECO:0000256" key="6">
    <source>
        <dbReference type="ARBA" id="ARBA00022692"/>
    </source>
</evidence>
<organism evidence="15 16">
    <name type="scientific">Heracleum sosnowskyi</name>
    <dbReference type="NCBI Taxonomy" id="360622"/>
    <lineage>
        <taxon>Eukaryota</taxon>
        <taxon>Viridiplantae</taxon>
        <taxon>Streptophyta</taxon>
        <taxon>Embryophyta</taxon>
        <taxon>Tracheophyta</taxon>
        <taxon>Spermatophyta</taxon>
        <taxon>Magnoliopsida</taxon>
        <taxon>eudicotyledons</taxon>
        <taxon>Gunneridae</taxon>
        <taxon>Pentapetalae</taxon>
        <taxon>asterids</taxon>
        <taxon>campanulids</taxon>
        <taxon>Apiales</taxon>
        <taxon>Apiaceae</taxon>
        <taxon>Apioideae</taxon>
        <taxon>apioid superclade</taxon>
        <taxon>Tordylieae</taxon>
        <taxon>Tordyliinae</taxon>
        <taxon>Heracleum</taxon>
    </lineage>
</organism>
<dbReference type="GO" id="GO:0005789">
    <property type="term" value="C:endoplasmic reticulum membrane"/>
    <property type="evidence" value="ECO:0007669"/>
    <property type="project" value="UniProtKB-SubCell"/>
</dbReference>
<keyword evidence="8 13" id="KW-0256">Endoplasmic reticulum</keyword>
<evidence type="ECO:0000313" key="15">
    <source>
        <dbReference type="EMBL" id="KAK1372257.1"/>
    </source>
</evidence>
<dbReference type="InterPro" id="IPR002379">
    <property type="entry name" value="ATPase_proteolipid_c-like_dom"/>
</dbReference>
<protein>
    <recommendedName>
        <fullName evidence="12 13">Multifunctional fusion protein</fullName>
    </recommendedName>
    <domain>
        <recommendedName>
            <fullName evidence="12">V-type proton ATPase proteolipid subunit</fullName>
        </recommendedName>
    </domain>
    <domain>
        <recommendedName>
            <fullName evidence="13">Reticulon-like protein</fullName>
        </recommendedName>
    </domain>
</protein>
<feature type="transmembrane region" description="Helical" evidence="12">
    <location>
        <begin position="117"/>
        <end position="141"/>
    </location>
</feature>
<dbReference type="InterPro" id="IPR035921">
    <property type="entry name" value="F/V-ATP_Csub_sf"/>
</dbReference>
<dbReference type="InterPro" id="IPR003388">
    <property type="entry name" value="Reticulon"/>
</dbReference>
<dbReference type="AlphaFoldDB" id="A0AAD8MGR0"/>
<dbReference type="InterPro" id="IPR011555">
    <property type="entry name" value="ATPase_proteolipid_su_C_euk"/>
</dbReference>
<feature type="transmembrane region" description="Helical" evidence="12">
    <location>
        <begin position="45"/>
        <end position="67"/>
    </location>
</feature>
<dbReference type="SUPFAM" id="SSF53901">
    <property type="entry name" value="Thiolase-like"/>
    <property type="match status" value="1"/>
</dbReference>
<evidence type="ECO:0000256" key="11">
    <source>
        <dbReference type="ARBA" id="ARBA00023136"/>
    </source>
</evidence>
<dbReference type="InterPro" id="IPR048383">
    <property type="entry name" value="TPPII_Ig-like-1"/>
</dbReference>
<sequence>MAKCILISNCFLKTVADLMLWRHKNLNQEILMVALATWVVFEKSGYTLVSFVSGVLLLLFSTLFLWAKAAIIVNRTEFREAVNDNETGMGAAYGTAKSGVGVASMGVMRPELVMKSIVPVVMAGVLGIYGLIIAVIISTGINPKAKSYYLFDGYAHLSSGLACGLAGLSAGMAIGIIGDAGVRRNMEQLVPFEECIELHSTGEAVVKAPGFLLLTHNGRTFKYLHLFVNIVVDPTNLSDGLHYYEVCGVDCNAPWCGPLFRANIYGFRAVNALASQHAFMIMLPCLWHVASCVSIAKQTFFDRIIGRCQDLLLMHYVQLMKLLEMQIGCHLSRRTRRKLVWLDFLVLILIIGTKPCCSDSLCYWSKFYGDAARMIQFGDADVMVAGGTEASMAALSIAGFCRLRALTTKIGEGSGILVLELKKKLQDGQELEEAKQAQPDLQLKYLSYFRIGEGSGILVLEVEGLMMDIFAAEEEITRWPGA</sequence>
<dbReference type="GO" id="GO:0046961">
    <property type="term" value="F:proton-transporting ATPase activity, rotational mechanism"/>
    <property type="evidence" value="ECO:0007669"/>
    <property type="project" value="InterPro"/>
</dbReference>
<dbReference type="GO" id="GO:0016746">
    <property type="term" value="F:acyltransferase activity"/>
    <property type="evidence" value="ECO:0007669"/>
    <property type="project" value="InterPro"/>
</dbReference>
<dbReference type="Pfam" id="PF02453">
    <property type="entry name" value="Reticulon"/>
    <property type="match status" value="1"/>
</dbReference>
<name>A0AAD8MGR0_9APIA</name>
<accession>A0AAD8MGR0</accession>
<evidence type="ECO:0000256" key="9">
    <source>
        <dbReference type="ARBA" id="ARBA00022989"/>
    </source>
</evidence>
<proteinExistence type="inferred from homology"/>
<keyword evidence="7 12" id="KW-0375">Hydrogen ion transport</keyword>
<keyword evidence="4 12" id="KW-0813">Transport</keyword>
<dbReference type="CDD" id="cd18175">
    <property type="entry name" value="ATP-synt_Vo_c_ATP6C_rpt1"/>
    <property type="match status" value="1"/>
</dbReference>
<dbReference type="InterPro" id="IPR014030">
    <property type="entry name" value="Ketoacyl_synth_N"/>
</dbReference>
<dbReference type="FunFam" id="1.20.120.610:FF:000007">
    <property type="entry name" value="V-type proton ATPase proteolipid subunit"/>
    <property type="match status" value="1"/>
</dbReference>
<evidence type="ECO:0000256" key="7">
    <source>
        <dbReference type="ARBA" id="ARBA00022781"/>
    </source>
</evidence>
<evidence type="ECO:0000256" key="1">
    <source>
        <dbReference type="ARBA" id="ARBA00004128"/>
    </source>
</evidence>
<comment type="subunit">
    <text evidence="12">V-ATPase is a heteromultimeric enzyme composed of a peripheral catalytic V1 complex attached to an integral membrane V0 proton pore complex.</text>
</comment>
<dbReference type="PRINTS" id="PR00122">
    <property type="entry name" value="VACATPASE"/>
</dbReference>
<dbReference type="NCBIfam" id="TIGR01100">
    <property type="entry name" value="V_ATP_synt_C"/>
    <property type="match status" value="1"/>
</dbReference>
<evidence type="ECO:0000256" key="5">
    <source>
        <dbReference type="ARBA" id="ARBA00022554"/>
    </source>
</evidence>
<dbReference type="GO" id="GO:0005774">
    <property type="term" value="C:vacuolar membrane"/>
    <property type="evidence" value="ECO:0007669"/>
    <property type="project" value="UniProtKB-SubCell"/>
</dbReference>
<comment type="caution">
    <text evidence="15">The sequence shown here is derived from an EMBL/GenBank/DDBJ whole genome shotgun (WGS) entry which is preliminary data.</text>
</comment>
<feature type="transmembrane region" description="Helical" evidence="12">
    <location>
        <begin position="153"/>
        <end position="177"/>
    </location>
</feature>
<dbReference type="InterPro" id="IPR000245">
    <property type="entry name" value="ATPase_proteolipid_csu"/>
</dbReference>
<keyword evidence="5 12" id="KW-0926">Vacuole</keyword>
<dbReference type="Gene3D" id="1.20.120.610">
    <property type="entry name" value="lithium bound rotor ring of v- atpase"/>
    <property type="match status" value="1"/>
</dbReference>
<evidence type="ECO:0000256" key="12">
    <source>
        <dbReference type="RuleBase" id="RU363060"/>
    </source>
</evidence>
<keyword evidence="9 12" id="KW-1133">Transmembrane helix</keyword>
<dbReference type="PROSITE" id="PS50845">
    <property type="entry name" value="RETICULON"/>
    <property type="match status" value="1"/>
</dbReference>
<evidence type="ECO:0000256" key="8">
    <source>
        <dbReference type="ARBA" id="ARBA00022824"/>
    </source>
</evidence>
<evidence type="ECO:0000256" key="13">
    <source>
        <dbReference type="RuleBase" id="RU363132"/>
    </source>
</evidence>
<gene>
    <name evidence="15" type="ORF">POM88_028450</name>
</gene>
<evidence type="ECO:0000256" key="10">
    <source>
        <dbReference type="ARBA" id="ARBA00023065"/>
    </source>
</evidence>
<dbReference type="GO" id="GO:0033179">
    <property type="term" value="C:proton-transporting V-type ATPase, V0 domain"/>
    <property type="evidence" value="ECO:0007669"/>
    <property type="project" value="InterPro"/>
</dbReference>
<reference evidence="15" key="2">
    <citation type="submission" date="2023-05" db="EMBL/GenBank/DDBJ databases">
        <authorList>
            <person name="Schelkunov M.I."/>
        </authorList>
    </citation>
    <scope>NUCLEOTIDE SEQUENCE</scope>
    <source>
        <strain evidence="15">Hsosn_3</strain>
        <tissue evidence="15">Leaf</tissue>
    </source>
</reference>
<dbReference type="EMBL" id="JAUIZM010000007">
    <property type="protein sequence ID" value="KAK1372257.1"/>
    <property type="molecule type" value="Genomic_DNA"/>
</dbReference>
<dbReference type="Proteomes" id="UP001237642">
    <property type="component" value="Unassembled WGS sequence"/>
</dbReference>
<feature type="domain" description="Reticulon" evidence="14">
    <location>
        <begin position="15"/>
        <end position="77"/>
    </location>
</feature>
<reference evidence="15" key="1">
    <citation type="submission" date="2023-02" db="EMBL/GenBank/DDBJ databases">
        <title>Genome of toxic invasive species Heracleum sosnowskyi carries increased number of genes despite the absence of recent whole-genome duplications.</title>
        <authorList>
            <person name="Schelkunov M."/>
            <person name="Shtratnikova V."/>
            <person name="Makarenko M."/>
            <person name="Klepikova A."/>
            <person name="Omelchenko D."/>
            <person name="Novikova G."/>
            <person name="Obukhova E."/>
            <person name="Bogdanov V."/>
            <person name="Penin A."/>
            <person name="Logacheva M."/>
        </authorList>
    </citation>
    <scope>NUCLEOTIDE SEQUENCE</scope>
    <source>
        <strain evidence="15">Hsosn_3</strain>
        <tissue evidence="15">Leaf</tissue>
    </source>
</reference>
<keyword evidence="6 12" id="KW-0812">Transmembrane</keyword>
<comment type="similarity">
    <text evidence="3 12">Belongs to the V-ATPase proteolipid subunit family.</text>
</comment>
<dbReference type="Pfam" id="PF00109">
    <property type="entry name" value="ketoacyl-synt"/>
    <property type="match status" value="1"/>
</dbReference>
<comment type="function">
    <text evidence="12">Proton-conducting pore forming subunit of the membrane integral V0 complex of vacuolar ATPase. V-ATPase is responsible for acidifying a variety of intracellular compartments in eukaryotic cells.</text>
</comment>
<dbReference type="Pfam" id="PF21223">
    <property type="entry name" value="TPPII_Ig-like-1"/>
    <property type="match status" value="1"/>
</dbReference>
<dbReference type="Pfam" id="PF00137">
    <property type="entry name" value="ATP-synt_C"/>
    <property type="match status" value="1"/>
</dbReference>
<dbReference type="SUPFAM" id="SSF81333">
    <property type="entry name" value="F1F0 ATP synthase subunit C"/>
    <property type="match status" value="1"/>
</dbReference>
<evidence type="ECO:0000259" key="14">
    <source>
        <dbReference type="PROSITE" id="PS50845"/>
    </source>
</evidence>
<keyword evidence="10 12" id="KW-0406">Ion transport</keyword>
<dbReference type="CDD" id="cd18176">
    <property type="entry name" value="ATP-synt_Vo_c_ATP6C_rpt2"/>
    <property type="match status" value="1"/>
</dbReference>
<dbReference type="Gene3D" id="3.40.47.10">
    <property type="match status" value="1"/>
</dbReference>
<dbReference type="PANTHER" id="PTHR10263">
    <property type="entry name" value="V-TYPE PROTON ATPASE PROTEOLIPID SUBUNIT"/>
    <property type="match status" value="1"/>
</dbReference>
<comment type="subcellular location">
    <subcellularLocation>
        <location evidence="2 13">Endoplasmic reticulum membrane</location>
        <topology evidence="2 13">Multi-pass membrane protein</topology>
    </subcellularLocation>
    <subcellularLocation>
        <location evidence="1 12">Vacuole membrane</location>
        <topology evidence="1 12">Multi-pass membrane protein</topology>
    </subcellularLocation>
</comment>
<evidence type="ECO:0000256" key="3">
    <source>
        <dbReference type="ARBA" id="ARBA00007296"/>
    </source>
</evidence>
<dbReference type="InterPro" id="IPR016039">
    <property type="entry name" value="Thiolase-like"/>
</dbReference>
<evidence type="ECO:0000313" key="16">
    <source>
        <dbReference type="Proteomes" id="UP001237642"/>
    </source>
</evidence>
<evidence type="ECO:0000256" key="2">
    <source>
        <dbReference type="ARBA" id="ARBA00004477"/>
    </source>
</evidence>
<keyword evidence="16" id="KW-1185">Reference proteome</keyword>
<keyword evidence="11 12" id="KW-0472">Membrane</keyword>
<evidence type="ECO:0000256" key="4">
    <source>
        <dbReference type="ARBA" id="ARBA00022448"/>
    </source>
</evidence>